<accession>A0AAU7XRZ8</accession>
<dbReference type="RefSeq" id="WP_281372546.1">
    <property type="nucleotide sequence ID" value="NZ_CP158484.1"/>
</dbReference>
<organism evidence="1">
    <name type="scientific">Vreelandella sp. SM1641</name>
    <dbReference type="NCBI Taxonomy" id="3126101"/>
    <lineage>
        <taxon>Bacteria</taxon>
        <taxon>Pseudomonadati</taxon>
        <taxon>Pseudomonadota</taxon>
        <taxon>Gammaproteobacteria</taxon>
        <taxon>Oceanospirillales</taxon>
        <taxon>Halomonadaceae</taxon>
        <taxon>Vreelandella</taxon>
    </lineage>
</organism>
<dbReference type="AlphaFoldDB" id="A0AAU7XRZ8"/>
<dbReference type="EMBL" id="CP158484">
    <property type="protein sequence ID" value="XBY60112.1"/>
    <property type="molecule type" value="Genomic_DNA"/>
</dbReference>
<gene>
    <name evidence="1" type="ORF">V8F66_06435</name>
</gene>
<sequence length="43" mass="4922">MQGDIQDRHHWLKRQLITSSVNPLMALYHGVIQSLPGEATSEY</sequence>
<name>A0AAU7XRZ8_9GAMM</name>
<dbReference type="KEGG" id="vrs:V8F66_06435"/>
<evidence type="ECO:0000313" key="1">
    <source>
        <dbReference type="EMBL" id="XBY60112.1"/>
    </source>
</evidence>
<protein>
    <submittedName>
        <fullName evidence="1">Uncharacterized protein</fullName>
    </submittedName>
</protein>
<reference evidence="1" key="1">
    <citation type="submission" date="2024-02" db="EMBL/GenBank/DDBJ databases">
        <title>Complete genome sequence of Vreelandella sp. SM1641, a marine exopolysaccharide-producing bacterium isolated from deep-sea hydrothermal sediment of the southwest Indian Ocean.</title>
        <authorList>
            <person name="Zhu H."/>
            <person name="Sun M."/>
        </authorList>
    </citation>
    <scope>NUCLEOTIDE SEQUENCE</scope>
    <source>
        <strain evidence="1">SM1641</strain>
    </source>
</reference>
<proteinExistence type="predicted"/>